<dbReference type="GO" id="GO:0016787">
    <property type="term" value="F:hydrolase activity"/>
    <property type="evidence" value="ECO:0007669"/>
    <property type="project" value="UniProtKB-KW"/>
</dbReference>
<comment type="caution">
    <text evidence="5">The sequence shown here is derived from an EMBL/GenBank/DDBJ whole genome shotgun (WGS) entry which is preliminary data.</text>
</comment>
<comment type="similarity">
    <text evidence="1 3">Belongs to the Nudix hydrolase family.</text>
</comment>
<organism evidence="5 6">
    <name type="scientific">Paeniglutamicibacter terrestris</name>
    <dbReference type="NCBI Taxonomy" id="2723403"/>
    <lineage>
        <taxon>Bacteria</taxon>
        <taxon>Bacillati</taxon>
        <taxon>Actinomycetota</taxon>
        <taxon>Actinomycetes</taxon>
        <taxon>Micrococcales</taxon>
        <taxon>Micrococcaceae</taxon>
        <taxon>Paeniglutamicibacter</taxon>
    </lineage>
</organism>
<dbReference type="PRINTS" id="PR00502">
    <property type="entry name" value="NUDIXFAMILY"/>
</dbReference>
<protein>
    <submittedName>
        <fullName evidence="5">NUDIX hydrolase</fullName>
    </submittedName>
</protein>
<dbReference type="InterPro" id="IPR000086">
    <property type="entry name" value="NUDIX_hydrolase_dom"/>
</dbReference>
<evidence type="ECO:0000256" key="1">
    <source>
        <dbReference type="ARBA" id="ARBA00005582"/>
    </source>
</evidence>
<dbReference type="InterPro" id="IPR020476">
    <property type="entry name" value="Nudix_hydrolase"/>
</dbReference>
<dbReference type="Pfam" id="PF00293">
    <property type="entry name" value="NUDIX"/>
    <property type="match status" value="1"/>
</dbReference>
<sequence>MELVRSSDSEAIRGADFAVRAAGALVWRVNGAGLEVLMIHRERYDDWSWPKGKINPGETMPECATREVLEEIGLDITLGIPLPAMRYEVNSGPKVVYYWAARSPGTTPVPDGKEVDAVRWATPELARTWLTNPGDLEPLDALVAAHQAGELFTVPFVVIRHAKAKPRSNWTREEGKRPLAATGQRQALAVSRLVTSWRPTRVASSPWIRCVQTVTPYLKEQHLPLKLLGSITEHEAKRHPGKAMRAVAKLLNKHRSQAMCTHRPVLPLVLEELRKRMSSRLRAFLPAEDPFLRPGSIIVVHQPVSGKGKLVSVEVYEAFED</sequence>
<name>A0ABX1G1Y1_9MICC</name>
<dbReference type="Gene3D" id="3.90.79.10">
    <property type="entry name" value="Nucleoside Triphosphate Pyrophosphohydrolase"/>
    <property type="match status" value="1"/>
</dbReference>
<dbReference type="Gene3D" id="3.40.50.1240">
    <property type="entry name" value="Phosphoglycerate mutase-like"/>
    <property type="match status" value="1"/>
</dbReference>
<feature type="domain" description="Nudix hydrolase" evidence="4">
    <location>
        <begin position="17"/>
        <end position="144"/>
    </location>
</feature>
<accession>A0ABX1G1Y1</accession>
<dbReference type="SUPFAM" id="SSF55811">
    <property type="entry name" value="Nudix"/>
    <property type="match status" value="1"/>
</dbReference>
<proteinExistence type="inferred from homology"/>
<gene>
    <name evidence="5" type="ORF">HED64_05900</name>
</gene>
<dbReference type="InterPro" id="IPR029033">
    <property type="entry name" value="His_PPase_superfam"/>
</dbReference>
<dbReference type="Proteomes" id="UP000746595">
    <property type="component" value="Unassembled WGS sequence"/>
</dbReference>
<reference evidence="5 6" key="1">
    <citation type="submission" date="2020-04" db="EMBL/GenBank/DDBJ databases">
        <title>Paeniglutamicibacter sp. ANT13_2, a novel actinomycete isolated from sediment in Antarctica.</title>
        <authorList>
            <person name="Sakdapetsiri C."/>
            <person name="Pinyakong O."/>
        </authorList>
    </citation>
    <scope>NUCLEOTIDE SEQUENCE [LARGE SCALE GENOMIC DNA]</scope>
    <source>
        <strain evidence="5 6">ANT13_2</strain>
    </source>
</reference>
<dbReference type="InterPro" id="IPR020084">
    <property type="entry name" value="NUDIX_hydrolase_CS"/>
</dbReference>
<dbReference type="CDD" id="cd07067">
    <property type="entry name" value="HP_PGM_like"/>
    <property type="match status" value="1"/>
</dbReference>
<dbReference type="SUPFAM" id="SSF53254">
    <property type="entry name" value="Phosphoglycerate mutase-like"/>
    <property type="match status" value="1"/>
</dbReference>
<dbReference type="RefSeq" id="WP_168151193.1">
    <property type="nucleotide sequence ID" value="NZ_JAAWVT010000002.1"/>
</dbReference>
<evidence type="ECO:0000259" key="4">
    <source>
        <dbReference type="PROSITE" id="PS51462"/>
    </source>
</evidence>
<evidence type="ECO:0000313" key="6">
    <source>
        <dbReference type="Proteomes" id="UP000746595"/>
    </source>
</evidence>
<dbReference type="PANTHER" id="PTHR21340:SF0">
    <property type="entry name" value="BIS(5'-NUCLEOSYL)-TETRAPHOSPHATASE [ASYMMETRICAL]"/>
    <property type="match status" value="1"/>
</dbReference>
<dbReference type="PROSITE" id="PS00893">
    <property type="entry name" value="NUDIX_BOX"/>
    <property type="match status" value="1"/>
</dbReference>
<keyword evidence="2 3" id="KW-0378">Hydrolase</keyword>
<evidence type="ECO:0000256" key="2">
    <source>
        <dbReference type="ARBA" id="ARBA00022801"/>
    </source>
</evidence>
<dbReference type="SMART" id="SM00855">
    <property type="entry name" value="PGAM"/>
    <property type="match status" value="1"/>
</dbReference>
<dbReference type="CDD" id="cd03673">
    <property type="entry name" value="NUDIX_Ap6A_hydrolase"/>
    <property type="match status" value="1"/>
</dbReference>
<dbReference type="PANTHER" id="PTHR21340">
    <property type="entry name" value="DIADENOSINE 5,5-P1,P4-TETRAPHOSPHATE PYROPHOSPHOHYDROLASE MUTT"/>
    <property type="match status" value="1"/>
</dbReference>
<dbReference type="InterPro" id="IPR051325">
    <property type="entry name" value="Nudix_hydrolase_domain"/>
</dbReference>
<dbReference type="InterPro" id="IPR015797">
    <property type="entry name" value="NUDIX_hydrolase-like_dom_sf"/>
</dbReference>
<dbReference type="Pfam" id="PF00300">
    <property type="entry name" value="His_Phos_1"/>
    <property type="match status" value="1"/>
</dbReference>
<dbReference type="PROSITE" id="PS51462">
    <property type="entry name" value="NUDIX"/>
    <property type="match status" value="1"/>
</dbReference>
<evidence type="ECO:0000313" key="5">
    <source>
        <dbReference type="EMBL" id="NKG20245.1"/>
    </source>
</evidence>
<evidence type="ECO:0000256" key="3">
    <source>
        <dbReference type="RuleBase" id="RU003476"/>
    </source>
</evidence>
<dbReference type="EMBL" id="JAAWVT010000002">
    <property type="protein sequence ID" value="NKG20245.1"/>
    <property type="molecule type" value="Genomic_DNA"/>
</dbReference>
<dbReference type="InterPro" id="IPR013078">
    <property type="entry name" value="His_Pase_superF_clade-1"/>
</dbReference>
<keyword evidence="6" id="KW-1185">Reference proteome</keyword>